<feature type="domain" description="Big-1" evidence="2">
    <location>
        <begin position="363"/>
        <end position="462"/>
    </location>
</feature>
<dbReference type="PROSITE" id="PS51257">
    <property type="entry name" value="PROKAR_LIPOPROTEIN"/>
    <property type="match status" value="1"/>
</dbReference>
<dbReference type="Proteomes" id="UP000532147">
    <property type="component" value="Unassembled WGS sequence"/>
</dbReference>
<dbReference type="InterPro" id="IPR008964">
    <property type="entry name" value="Invasin/intimin_cell_adhesion"/>
</dbReference>
<accession>A0A8E4GML8</accession>
<name>A0A8E4GML8_9GAMM</name>
<dbReference type="InterPro" id="IPR003344">
    <property type="entry name" value="Big_1_dom"/>
</dbReference>
<feature type="chain" id="PRO_5034407930" description="Big-1 domain-containing protein" evidence="1">
    <location>
        <begin position="26"/>
        <end position="636"/>
    </location>
</feature>
<protein>
    <recommendedName>
        <fullName evidence="2">Big-1 domain-containing protein</fullName>
    </recommendedName>
</protein>
<comment type="caution">
    <text evidence="3">The sequence shown here is derived from an EMBL/GenBank/DDBJ whole genome shotgun (WGS) entry which is preliminary data.</text>
</comment>
<dbReference type="RefSeq" id="WP_171534719.1">
    <property type="nucleotide sequence ID" value="NZ_JABERH010000025.1"/>
</dbReference>
<sequence>MSKNVGLKLSTVALAVLLASCGGGGSEGYYNNESSNSNNGTGTETVANAVAKQIRYSLQKESLLATGDSTNLTLVAIDENGKVIANKIPTLIIKNLNESRASFTNFETNDSGWSTSTLTIDSPKDAFERLPHELILEVSADNIKQEIVLPITGGLVELDSDMTAVKVGQQSTVRVTAVDANQKGLAGTVELRNSANEVIRKITTDANGKATGTVSYNDVVQYGDVNKHLDLYAVFVASKGGITRSLSSTALGFTAQVEDTSVMNFTHPVSDIKSNESKAIEVTVFANSQAELTNKLVEFETSLGSITASSLITNIQQVNGQWQGVAVATLDGTGVIGNATIAATFNGTIVTTQQSINALTVANLSLQATATTVGVNTSTELKAIAKDTNGYLVKGVKVSFKIVNDPSLGTLSKVSDTTDTQGTAKVAYTAGSSATLSNAVKLQATTTNASGTVISSTLLNLTIANQSTYISIAEGADLDSSSPTYYNKNYSVNVVDSLQRPLANQIISLSIEPTTYKKGYLTWNEFDKRWVQTVTSRIACNEFSTGSMLITNNISSSGQQTITGQTDASGNMNFQVRYGKNYAWWSEANVIASTTVSSRVYNQKVLFTAPMLIDDVKNEGSPANVNSPFVNFTCPN</sequence>
<evidence type="ECO:0000313" key="4">
    <source>
        <dbReference type="Proteomes" id="UP000532147"/>
    </source>
</evidence>
<dbReference type="AlphaFoldDB" id="A0A8E4GML8"/>
<reference evidence="3 4" key="1">
    <citation type="submission" date="2020-04" db="EMBL/GenBank/DDBJ databases">
        <title>Acinetobacter Taxon 24.</title>
        <authorList>
            <person name="Nemec A."/>
            <person name="Radolfova-Krizova L."/>
            <person name="Higgins P.G."/>
            <person name="Spanelova P."/>
        </authorList>
    </citation>
    <scope>NUCLEOTIDE SEQUENCE [LARGE SCALE GENOMIC DNA]</scope>
    <source>
        <strain evidence="3 4">ANC 4280</strain>
    </source>
</reference>
<keyword evidence="1" id="KW-0732">Signal</keyword>
<dbReference type="PROSITE" id="PS51127">
    <property type="entry name" value="BIG1"/>
    <property type="match status" value="1"/>
</dbReference>
<dbReference type="SUPFAM" id="SSF49373">
    <property type="entry name" value="Invasin/intimin cell-adhesion fragments"/>
    <property type="match status" value="1"/>
</dbReference>
<feature type="signal peptide" evidence="1">
    <location>
        <begin position="1"/>
        <end position="25"/>
    </location>
</feature>
<gene>
    <name evidence="3" type="ORF">HLH11_10260</name>
</gene>
<dbReference type="Gene3D" id="2.60.40.1120">
    <property type="entry name" value="Carboxypeptidase-like, regulatory domain"/>
    <property type="match status" value="1"/>
</dbReference>
<dbReference type="EMBL" id="JABERH010000025">
    <property type="protein sequence ID" value="NNH39018.1"/>
    <property type="molecule type" value="Genomic_DNA"/>
</dbReference>
<proteinExistence type="predicted"/>
<evidence type="ECO:0000259" key="2">
    <source>
        <dbReference type="PROSITE" id="PS51127"/>
    </source>
</evidence>
<evidence type="ECO:0000313" key="3">
    <source>
        <dbReference type="EMBL" id="NNH39018.1"/>
    </source>
</evidence>
<organism evidence="3 4">
    <name type="scientific">Acinetobacter terrae</name>
    <dbReference type="NCBI Taxonomy" id="2731247"/>
    <lineage>
        <taxon>Bacteria</taxon>
        <taxon>Pseudomonadati</taxon>
        <taxon>Pseudomonadota</taxon>
        <taxon>Gammaproteobacteria</taxon>
        <taxon>Moraxellales</taxon>
        <taxon>Moraxellaceae</taxon>
        <taxon>Acinetobacter</taxon>
        <taxon>Acinetobacter Taxon 24</taxon>
    </lineage>
</organism>
<evidence type="ECO:0000256" key="1">
    <source>
        <dbReference type="SAM" id="SignalP"/>
    </source>
</evidence>